<gene>
    <name evidence="1" type="ORF">RND71_022531</name>
</gene>
<keyword evidence="2" id="KW-1185">Reference proteome</keyword>
<protein>
    <submittedName>
        <fullName evidence="1">Uncharacterized protein</fullName>
    </submittedName>
</protein>
<dbReference type="Proteomes" id="UP001291623">
    <property type="component" value="Unassembled WGS sequence"/>
</dbReference>
<dbReference type="AntiFam" id="ANF00038">
    <property type="entry name" value="Overlaps SRP RNA, same strand"/>
</dbReference>
<dbReference type="EMBL" id="JAVYJV010000012">
    <property type="protein sequence ID" value="KAK4356921.1"/>
    <property type="molecule type" value="Genomic_DNA"/>
</dbReference>
<name>A0AAE1VAU3_9SOLA</name>
<organism evidence="1 2">
    <name type="scientific">Anisodus tanguticus</name>
    <dbReference type="NCBI Taxonomy" id="243964"/>
    <lineage>
        <taxon>Eukaryota</taxon>
        <taxon>Viridiplantae</taxon>
        <taxon>Streptophyta</taxon>
        <taxon>Embryophyta</taxon>
        <taxon>Tracheophyta</taxon>
        <taxon>Spermatophyta</taxon>
        <taxon>Magnoliopsida</taxon>
        <taxon>eudicotyledons</taxon>
        <taxon>Gunneridae</taxon>
        <taxon>Pentapetalae</taxon>
        <taxon>asterids</taxon>
        <taxon>lamiids</taxon>
        <taxon>Solanales</taxon>
        <taxon>Solanaceae</taxon>
        <taxon>Solanoideae</taxon>
        <taxon>Hyoscyameae</taxon>
        <taxon>Anisodus</taxon>
    </lineage>
</organism>
<accession>A0AAE1VAU3</accession>
<reference evidence="1" key="1">
    <citation type="submission" date="2023-12" db="EMBL/GenBank/DDBJ databases">
        <title>Genome assembly of Anisodus tanguticus.</title>
        <authorList>
            <person name="Wang Y.-J."/>
        </authorList>
    </citation>
    <scope>NUCLEOTIDE SEQUENCE</scope>
    <source>
        <strain evidence="1">KB-2021</strain>
        <tissue evidence="1">Leaf</tissue>
    </source>
</reference>
<sequence length="79" mass="8412">MPSSITWACNPSGGTKVMGCRAVSDGWAWGLVSGTPCPSTELDHVSQSKEWACWIPKWGGLREAGFTSNEQLPLCAVEG</sequence>
<evidence type="ECO:0000313" key="2">
    <source>
        <dbReference type="Proteomes" id="UP001291623"/>
    </source>
</evidence>
<proteinExistence type="predicted"/>
<evidence type="ECO:0000313" key="1">
    <source>
        <dbReference type="EMBL" id="KAK4356921.1"/>
    </source>
</evidence>
<comment type="caution">
    <text evidence="1">The sequence shown here is derived from an EMBL/GenBank/DDBJ whole genome shotgun (WGS) entry which is preliminary data.</text>
</comment>
<dbReference type="AlphaFoldDB" id="A0AAE1VAU3"/>